<dbReference type="OrthoDB" id="446809at2759"/>
<evidence type="ECO:0000313" key="5">
    <source>
        <dbReference type="EMBL" id="CAG2237985.1"/>
    </source>
</evidence>
<dbReference type="Proteomes" id="UP000683360">
    <property type="component" value="Unassembled WGS sequence"/>
</dbReference>
<sequence length="226" mass="24760">MLPGIGVIGTPASVRSYVPLLKSCGFQVVALWGRTKEEATGLSAELDIPFCAVKVDEILLNRNVDVVVISCPPHLQSAITIKALGIGKHVLCGTPAGPSQLDALKMVNAASYYPKLMSLVVFGLRFLPTIAKLKQYIDKDYIGDISICEIRIHYEKKPKEHFDWMCDETMGGGVLNTIGSNIIDLITHLTGQKAVRVHGMLKTYTKQTDKIKGIRKSPVMISVLRN</sequence>
<dbReference type="InterPro" id="IPR050463">
    <property type="entry name" value="Gfo/Idh/MocA_oxidrdct_glycsds"/>
</dbReference>
<dbReference type="AlphaFoldDB" id="A0A8S3TXZ3"/>
<dbReference type="GO" id="GO:0000166">
    <property type="term" value="F:nucleotide binding"/>
    <property type="evidence" value="ECO:0007669"/>
    <property type="project" value="InterPro"/>
</dbReference>
<dbReference type="Gene3D" id="3.40.50.720">
    <property type="entry name" value="NAD(P)-binding Rossmann-like Domain"/>
    <property type="match status" value="1"/>
</dbReference>
<evidence type="ECO:0000256" key="1">
    <source>
        <dbReference type="ARBA" id="ARBA00010928"/>
    </source>
</evidence>
<keyword evidence="6" id="KW-1185">Reference proteome</keyword>
<dbReference type="InterPro" id="IPR036291">
    <property type="entry name" value="NAD(P)-bd_dom_sf"/>
</dbReference>
<accession>A0A8S3TXZ3</accession>
<feature type="domain" description="Gfo/Idh/MocA-like oxidoreductase N-terminal" evidence="3">
    <location>
        <begin position="5"/>
        <end position="112"/>
    </location>
</feature>
<comment type="caution">
    <text evidence="5">The sequence shown here is derived from an EMBL/GenBank/DDBJ whole genome shotgun (WGS) entry which is preliminary data.</text>
</comment>
<dbReference type="InterPro" id="IPR000683">
    <property type="entry name" value="Gfo/Idh/MocA-like_OxRdtase_N"/>
</dbReference>
<gene>
    <name evidence="5" type="ORF">MEDL_50411</name>
</gene>
<feature type="domain" description="GFO/IDH/MocA-like oxidoreductase" evidence="4">
    <location>
        <begin position="131"/>
        <end position="207"/>
    </location>
</feature>
<evidence type="ECO:0000259" key="3">
    <source>
        <dbReference type="Pfam" id="PF01408"/>
    </source>
</evidence>
<dbReference type="PANTHER" id="PTHR43818:SF11">
    <property type="entry name" value="BCDNA.GH03377"/>
    <property type="match status" value="1"/>
</dbReference>
<keyword evidence="2" id="KW-0560">Oxidoreductase</keyword>
<proteinExistence type="inferred from homology"/>
<name>A0A8S3TXZ3_MYTED</name>
<organism evidence="5 6">
    <name type="scientific">Mytilus edulis</name>
    <name type="common">Blue mussel</name>
    <dbReference type="NCBI Taxonomy" id="6550"/>
    <lineage>
        <taxon>Eukaryota</taxon>
        <taxon>Metazoa</taxon>
        <taxon>Spiralia</taxon>
        <taxon>Lophotrochozoa</taxon>
        <taxon>Mollusca</taxon>
        <taxon>Bivalvia</taxon>
        <taxon>Autobranchia</taxon>
        <taxon>Pteriomorphia</taxon>
        <taxon>Mytilida</taxon>
        <taxon>Mytiloidea</taxon>
        <taxon>Mytilidae</taxon>
        <taxon>Mytilinae</taxon>
        <taxon>Mytilus</taxon>
    </lineage>
</organism>
<evidence type="ECO:0000313" key="6">
    <source>
        <dbReference type="Proteomes" id="UP000683360"/>
    </source>
</evidence>
<dbReference type="EMBL" id="CAJPWZ010002409">
    <property type="protein sequence ID" value="CAG2237985.1"/>
    <property type="molecule type" value="Genomic_DNA"/>
</dbReference>
<dbReference type="InterPro" id="IPR055170">
    <property type="entry name" value="GFO_IDH_MocA-like_dom"/>
</dbReference>
<reference evidence="5" key="1">
    <citation type="submission" date="2021-03" db="EMBL/GenBank/DDBJ databases">
        <authorList>
            <person name="Bekaert M."/>
        </authorList>
    </citation>
    <scope>NUCLEOTIDE SEQUENCE</scope>
</reference>
<dbReference type="Gene3D" id="3.30.360.10">
    <property type="entry name" value="Dihydrodipicolinate Reductase, domain 2"/>
    <property type="match status" value="1"/>
</dbReference>
<dbReference type="GO" id="GO:0016491">
    <property type="term" value="F:oxidoreductase activity"/>
    <property type="evidence" value="ECO:0007669"/>
    <property type="project" value="UniProtKB-KW"/>
</dbReference>
<dbReference type="SUPFAM" id="SSF51735">
    <property type="entry name" value="NAD(P)-binding Rossmann-fold domains"/>
    <property type="match status" value="1"/>
</dbReference>
<protein>
    <submittedName>
        <fullName evidence="5">Glucose-fructose oxidoreductase domain-containing protein 2,Glucose-fructose oxidoreductase domain-containing protein 1</fullName>
    </submittedName>
</protein>
<evidence type="ECO:0000259" key="4">
    <source>
        <dbReference type="Pfam" id="PF22725"/>
    </source>
</evidence>
<comment type="similarity">
    <text evidence="1">Belongs to the Gfo/Idh/MocA family.</text>
</comment>
<evidence type="ECO:0000256" key="2">
    <source>
        <dbReference type="ARBA" id="ARBA00023002"/>
    </source>
</evidence>
<dbReference type="PANTHER" id="PTHR43818">
    <property type="entry name" value="BCDNA.GH03377"/>
    <property type="match status" value="1"/>
</dbReference>
<dbReference type="Pfam" id="PF01408">
    <property type="entry name" value="GFO_IDH_MocA"/>
    <property type="match status" value="1"/>
</dbReference>
<dbReference type="SUPFAM" id="SSF55347">
    <property type="entry name" value="Glyceraldehyde-3-phosphate dehydrogenase-like, C-terminal domain"/>
    <property type="match status" value="1"/>
</dbReference>
<dbReference type="Pfam" id="PF22725">
    <property type="entry name" value="GFO_IDH_MocA_C3"/>
    <property type="match status" value="1"/>
</dbReference>